<feature type="non-terminal residue" evidence="3">
    <location>
        <position position="1"/>
    </location>
</feature>
<dbReference type="GO" id="GO:0042274">
    <property type="term" value="P:ribosomal small subunit biogenesis"/>
    <property type="evidence" value="ECO:0007669"/>
    <property type="project" value="InterPro"/>
</dbReference>
<reference evidence="3 4" key="1">
    <citation type="journal article" date="2014" name="BMC Genomics">
        <title>Genome sequencing of four Aureobasidium pullulans varieties: biotechnological potential, stress tolerance, and description of new species.</title>
        <authorList>
            <person name="Gostin Ar C."/>
            <person name="Ohm R.A."/>
            <person name="Kogej T."/>
            <person name="Sonjak S."/>
            <person name="Turk M."/>
            <person name="Zajc J."/>
            <person name="Zalar P."/>
            <person name="Grube M."/>
            <person name="Sun H."/>
            <person name="Han J."/>
            <person name="Sharma A."/>
            <person name="Chiniquy J."/>
            <person name="Ngan C.Y."/>
            <person name="Lipzen A."/>
            <person name="Barry K."/>
            <person name="Grigoriev I.V."/>
            <person name="Gunde-Cimerman N."/>
        </authorList>
    </citation>
    <scope>NUCLEOTIDE SEQUENCE [LARGE SCALE GENOMIC DNA]</scope>
    <source>
        <strain evidence="3 4">CBS 147.97</strain>
    </source>
</reference>
<gene>
    <name evidence="3" type="ORF">M436DRAFT_51999</name>
</gene>
<organism evidence="3 4">
    <name type="scientific">Aureobasidium namibiae CBS 147.97</name>
    <dbReference type="NCBI Taxonomy" id="1043004"/>
    <lineage>
        <taxon>Eukaryota</taxon>
        <taxon>Fungi</taxon>
        <taxon>Dikarya</taxon>
        <taxon>Ascomycota</taxon>
        <taxon>Pezizomycotina</taxon>
        <taxon>Dothideomycetes</taxon>
        <taxon>Dothideomycetidae</taxon>
        <taxon>Dothideales</taxon>
        <taxon>Saccotheciaceae</taxon>
        <taxon>Aureobasidium</taxon>
    </lineage>
</organism>
<dbReference type="Pfam" id="PF04180">
    <property type="entry name" value="LTV"/>
    <property type="match status" value="1"/>
</dbReference>
<feature type="compositionally biased region" description="Polar residues" evidence="2">
    <location>
        <begin position="300"/>
        <end position="312"/>
    </location>
</feature>
<dbReference type="HOGENOM" id="CLU_028555_1_0_1"/>
<dbReference type="PANTHER" id="PTHR21531:SF0">
    <property type="entry name" value="PROTEIN LTV1 HOMOLOG"/>
    <property type="match status" value="1"/>
</dbReference>
<evidence type="ECO:0000313" key="4">
    <source>
        <dbReference type="Proteomes" id="UP000027730"/>
    </source>
</evidence>
<dbReference type="GeneID" id="25411519"/>
<feature type="compositionally biased region" description="Pro residues" evidence="2">
    <location>
        <begin position="253"/>
        <end position="266"/>
    </location>
</feature>
<feature type="region of interest" description="Disordered" evidence="2">
    <location>
        <begin position="287"/>
        <end position="337"/>
    </location>
</feature>
<evidence type="ECO:0000256" key="2">
    <source>
        <dbReference type="SAM" id="MobiDB-lite"/>
    </source>
</evidence>
<evidence type="ECO:0000256" key="1">
    <source>
        <dbReference type="ARBA" id="ARBA00009078"/>
    </source>
</evidence>
<proteinExistence type="inferred from homology"/>
<protein>
    <submittedName>
        <fullName evidence="3">Low temperature viability protein</fullName>
    </submittedName>
</protein>
<sequence length="463" mass="50760">YLSGKDATKFALVHRAQNDPLINDADAPSMVFAELRGPQYAKNSRKIKERGDLEDEFGTDYKPNEGEAAEHGVYFDDTQYDYMQHLRDLGSGGGAATWVEARSAKNKNKGKMSLEDALRGMDVKDDDLQSYGGESVASTRSLMPDDMLPSDFVRKTTYQDMQAVPDAIAGFQPDMDPRLREALEALDDEAYVDDEDDIFAELTGDAEEVDRDDWEGLEFDEEEGDGYVDDDDEGWQSDDTIKAGEKGEKGEHLPPPADTAAPPPSDPSAGAWMEEFTKFKQDVKAAKALPKKEAKPAPSDIQSINTGLSSLASGRRKKRKGAMTSTSGYSMSSSALVRTDAQSLLDQRFDKIEEAYAEDDFDDYGSQFDDAESMASGMTGMSHASAISSYSRATDSEAPNLVRSDFDSIMDGFLAGHSRAGNRGRHIKKSGFQTGMEQLDEIRFGLGPARLGKSARAQSTRHQ</sequence>
<dbReference type="PANTHER" id="PTHR21531">
    <property type="entry name" value="LOW-TEMPERATURE VIABILITY PROTEIN LTV1-RELATED"/>
    <property type="match status" value="1"/>
</dbReference>
<dbReference type="GO" id="GO:0005634">
    <property type="term" value="C:nucleus"/>
    <property type="evidence" value="ECO:0007669"/>
    <property type="project" value="TreeGrafter"/>
</dbReference>
<dbReference type="EMBL" id="KL584715">
    <property type="protein sequence ID" value="KEQ70883.1"/>
    <property type="molecule type" value="Genomic_DNA"/>
</dbReference>
<name>A0A074WD33_9PEZI</name>
<evidence type="ECO:0000313" key="3">
    <source>
        <dbReference type="EMBL" id="KEQ70883.1"/>
    </source>
</evidence>
<dbReference type="Proteomes" id="UP000027730">
    <property type="component" value="Unassembled WGS sequence"/>
</dbReference>
<dbReference type="InterPro" id="IPR007307">
    <property type="entry name" value="Ltv1"/>
</dbReference>
<dbReference type="RefSeq" id="XP_013425098.1">
    <property type="nucleotide sequence ID" value="XM_013569644.1"/>
</dbReference>
<feature type="compositionally biased region" description="Basic and acidic residues" evidence="2">
    <location>
        <begin position="239"/>
        <end position="252"/>
    </location>
</feature>
<dbReference type="STRING" id="1043004.A0A074WD33"/>
<feature type="compositionally biased region" description="Low complexity" evidence="2">
    <location>
        <begin position="322"/>
        <end position="335"/>
    </location>
</feature>
<dbReference type="OrthoDB" id="5852896at2759"/>
<dbReference type="AlphaFoldDB" id="A0A074WD33"/>
<keyword evidence="4" id="KW-1185">Reference proteome</keyword>
<feature type="region of interest" description="Disordered" evidence="2">
    <location>
        <begin position="202"/>
        <end position="272"/>
    </location>
</feature>
<dbReference type="GO" id="GO:0030688">
    <property type="term" value="C:preribosome, small subunit precursor"/>
    <property type="evidence" value="ECO:0007669"/>
    <property type="project" value="TreeGrafter"/>
</dbReference>
<feature type="compositionally biased region" description="Acidic residues" evidence="2">
    <location>
        <begin position="202"/>
        <end position="236"/>
    </location>
</feature>
<accession>A0A074WD33</accession>
<dbReference type="GO" id="GO:0005829">
    <property type="term" value="C:cytosol"/>
    <property type="evidence" value="ECO:0007669"/>
    <property type="project" value="TreeGrafter"/>
</dbReference>
<dbReference type="GO" id="GO:0000056">
    <property type="term" value="P:ribosomal small subunit export from nucleus"/>
    <property type="evidence" value="ECO:0007669"/>
    <property type="project" value="TreeGrafter"/>
</dbReference>
<comment type="similarity">
    <text evidence="1">Belongs to the LTV1 family.</text>
</comment>